<dbReference type="Proteomes" id="UP000193495">
    <property type="component" value="Unassembled WGS sequence"/>
</dbReference>
<dbReference type="GO" id="GO:0004719">
    <property type="term" value="F:protein-L-isoaspartate (D-aspartate) O-methyltransferase activity"/>
    <property type="evidence" value="ECO:0007669"/>
    <property type="project" value="UniProtKB-UniRule"/>
</dbReference>
<dbReference type="InterPro" id="IPR029063">
    <property type="entry name" value="SAM-dependent_MTases_sf"/>
</dbReference>
<dbReference type="Gene3D" id="3.40.50.150">
    <property type="entry name" value="Vaccinia Virus protein VP39"/>
    <property type="match status" value="1"/>
</dbReference>
<dbReference type="Proteomes" id="UP000240624">
    <property type="component" value="Unassembled WGS sequence"/>
</dbReference>
<accession>A0A1X6ZPE5</accession>
<feature type="active site" evidence="7">
    <location>
        <position position="61"/>
    </location>
</feature>
<dbReference type="AlphaFoldDB" id="A0A1X6ZPE5"/>
<keyword evidence="6 7" id="KW-0949">S-adenosyl-L-methionine</keyword>
<dbReference type="EC" id="2.1.1.77" evidence="7"/>
<evidence type="ECO:0000256" key="2">
    <source>
        <dbReference type="ARBA" id="ARBA00005369"/>
    </source>
</evidence>
<comment type="catalytic activity">
    <reaction evidence="7">
        <text>[protein]-L-isoaspartate + S-adenosyl-L-methionine = [protein]-L-isoaspartate alpha-methyl ester + S-adenosyl-L-homocysteine</text>
        <dbReference type="Rhea" id="RHEA:12705"/>
        <dbReference type="Rhea" id="RHEA-COMP:12143"/>
        <dbReference type="Rhea" id="RHEA-COMP:12144"/>
        <dbReference type="ChEBI" id="CHEBI:57856"/>
        <dbReference type="ChEBI" id="CHEBI:59789"/>
        <dbReference type="ChEBI" id="CHEBI:90596"/>
        <dbReference type="ChEBI" id="CHEBI:90598"/>
        <dbReference type="EC" id="2.1.1.77"/>
    </reaction>
</comment>
<evidence type="ECO:0000256" key="5">
    <source>
        <dbReference type="ARBA" id="ARBA00022679"/>
    </source>
</evidence>
<reference evidence="9 10" key="1">
    <citation type="submission" date="2017-03" db="EMBL/GenBank/DDBJ databases">
        <authorList>
            <person name="Afonso C.L."/>
            <person name="Miller P.J."/>
            <person name="Scott M.A."/>
            <person name="Spackman E."/>
            <person name="Goraichik I."/>
            <person name="Dimitrov K.M."/>
            <person name="Suarez D.L."/>
            <person name="Swayne D.E."/>
        </authorList>
    </citation>
    <scope>NUCLEOTIDE SEQUENCE [LARGE SCALE GENOMIC DNA]</scope>
    <source>
        <strain evidence="9 10">CECT 8367</strain>
    </source>
</reference>
<comment type="subcellular location">
    <subcellularLocation>
        <location evidence="1 7">Cytoplasm</location>
    </subcellularLocation>
</comment>
<evidence type="ECO:0000256" key="1">
    <source>
        <dbReference type="ARBA" id="ARBA00004496"/>
    </source>
</evidence>
<dbReference type="Pfam" id="PF01135">
    <property type="entry name" value="PCMT"/>
    <property type="match status" value="1"/>
</dbReference>
<evidence type="ECO:0000313" key="10">
    <source>
        <dbReference type="Proteomes" id="UP000193495"/>
    </source>
</evidence>
<comment type="similarity">
    <text evidence="2 7">Belongs to the methyltransferase superfamily. L-isoaspartyl/D-aspartyl protein methyltransferase family.</text>
</comment>
<sequence>MSMQEARQDMVARQLAGRGIADERVLRAMGEVPREAFVAPAHRSLAYADGPLPIGRGQTISQPWIVARMIEAARIGPGSRVLEIGAGSGYAAAVMLQMDAHVLAIERDPALAEAARLRLEDLGYELELRCADGSAGAPQSAPFDAIIVSAAGPRLPEPLRRQLVPGGRLVMPVGSAEVQRLLRLTAPDPPGSGNPRTEDLGGVRFVPLLGAEGWPL</sequence>
<dbReference type="InterPro" id="IPR000682">
    <property type="entry name" value="PCMT"/>
</dbReference>
<comment type="function">
    <text evidence="7">Catalyzes the methyl esterification of L-isoaspartyl residues in peptides and proteins that result from spontaneous decomposition of normal L-aspartyl and L-asparaginyl residues. It plays a role in the repair and/or degradation of damaged proteins.</text>
</comment>
<evidence type="ECO:0000256" key="6">
    <source>
        <dbReference type="ARBA" id="ARBA00022691"/>
    </source>
</evidence>
<dbReference type="NCBIfam" id="TIGR00080">
    <property type="entry name" value="pimt"/>
    <property type="match status" value="1"/>
</dbReference>
<evidence type="ECO:0000313" key="11">
    <source>
        <dbReference type="Proteomes" id="UP000240624"/>
    </source>
</evidence>
<keyword evidence="3 7" id="KW-0963">Cytoplasm</keyword>
<gene>
    <name evidence="9" type="primary">pcm_3</name>
    <name evidence="7" type="synonym">pcm</name>
    <name evidence="8" type="ORF">CLV79_10731</name>
    <name evidence="9" type="ORF">LOS8367_02709</name>
</gene>
<evidence type="ECO:0000313" key="8">
    <source>
        <dbReference type="EMBL" id="PSK85801.1"/>
    </source>
</evidence>
<dbReference type="SUPFAM" id="SSF53335">
    <property type="entry name" value="S-adenosyl-L-methionine-dependent methyltransferases"/>
    <property type="match status" value="1"/>
</dbReference>
<dbReference type="GO" id="GO:0032259">
    <property type="term" value="P:methylation"/>
    <property type="evidence" value="ECO:0007669"/>
    <property type="project" value="UniProtKB-KW"/>
</dbReference>
<evidence type="ECO:0000313" key="9">
    <source>
        <dbReference type="EMBL" id="SLN56958.1"/>
    </source>
</evidence>
<dbReference type="EMBL" id="PYGB01000007">
    <property type="protein sequence ID" value="PSK85801.1"/>
    <property type="molecule type" value="Genomic_DNA"/>
</dbReference>
<dbReference type="CDD" id="cd02440">
    <property type="entry name" value="AdoMet_MTases"/>
    <property type="match status" value="1"/>
</dbReference>
<dbReference type="GO" id="GO:0005737">
    <property type="term" value="C:cytoplasm"/>
    <property type="evidence" value="ECO:0007669"/>
    <property type="project" value="UniProtKB-SubCell"/>
</dbReference>
<protein>
    <recommendedName>
        <fullName evidence="7">Protein-L-isoaspartate O-methyltransferase</fullName>
        <ecNumber evidence="7">2.1.1.77</ecNumber>
    </recommendedName>
    <alternativeName>
        <fullName evidence="7">L-isoaspartyl protein carboxyl methyltransferase</fullName>
    </alternativeName>
    <alternativeName>
        <fullName evidence="7">Protein L-isoaspartyl methyltransferase</fullName>
    </alternativeName>
    <alternativeName>
        <fullName evidence="7">Protein-beta-aspartate methyltransferase</fullName>
        <shortName evidence="7">PIMT</shortName>
    </alternativeName>
</protein>
<evidence type="ECO:0000256" key="4">
    <source>
        <dbReference type="ARBA" id="ARBA00022603"/>
    </source>
</evidence>
<keyword evidence="4 7" id="KW-0489">Methyltransferase</keyword>
<dbReference type="HAMAP" id="MF_00090">
    <property type="entry name" value="PIMT"/>
    <property type="match status" value="1"/>
</dbReference>
<dbReference type="GO" id="GO:0030091">
    <property type="term" value="P:protein repair"/>
    <property type="evidence" value="ECO:0007669"/>
    <property type="project" value="UniProtKB-UniRule"/>
</dbReference>
<proteinExistence type="inferred from homology"/>
<evidence type="ECO:0000256" key="7">
    <source>
        <dbReference type="HAMAP-Rule" id="MF_00090"/>
    </source>
</evidence>
<organism evidence="9 10">
    <name type="scientific">Limimaricola soesokkakensis</name>
    <dbReference type="NCBI Taxonomy" id="1343159"/>
    <lineage>
        <taxon>Bacteria</taxon>
        <taxon>Pseudomonadati</taxon>
        <taxon>Pseudomonadota</taxon>
        <taxon>Alphaproteobacteria</taxon>
        <taxon>Rhodobacterales</taxon>
        <taxon>Paracoccaceae</taxon>
        <taxon>Limimaricola</taxon>
    </lineage>
</organism>
<dbReference type="PANTHER" id="PTHR11579">
    <property type="entry name" value="PROTEIN-L-ISOASPARTATE O-METHYLTRANSFERASE"/>
    <property type="match status" value="1"/>
</dbReference>
<keyword evidence="11" id="KW-1185">Reference proteome</keyword>
<evidence type="ECO:0000256" key="3">
    <source>
        <dbReference type="ARBA" id="ARBA00022490"/>
    </source>
</evidence>
<dbReference type="NCBIfam" id="NF001453">
    <property type="entry name" value="PRK00312.1"/>
    <property type="match status" value="1"/>
</dbReference>
<dbReference type="FunFam" id="3.40.50.150:FF:000010">
    <property type="entry name" value="Protein-L-isoaspartate O-methyltransferase"/>
    <property type="match status" value="1"/>
</dbReference>
<keyword evidence="5 7" id="KW-0808">Transferase</keyword>
<dbReference type="EMBL" id="FWFY01000008">
    <property type="protein sequence ID" value="SLN56958.1"/>
    <property type="molecule type" value="Genomic_DNA"/>
</dbReference>
<reference evidence="8 11" key="2">
    <citation type="submission" date="2018-03" db="EMBL/GenBank/DDBJ databases">
        <title>Genomic Encyclopedia of Archaeal and Bacterial Type Strains, Phase II (KMG-II): from individual species to whole genera.</title>
        <authorList>
            <person name="Goeker M."/>
        </authorList>
    </citation>
    <scope>NUCLEOTIDE SEQUENCE [LARGE SCALE GENOMIC DNA]</scope>
    <source>
        <strain evidence="8 11">DSM 29956</strain>
    </source>
</reference>
<name>A0A1X6ZPE5_9RHOB</name>
<dbReference type="PANTHER" id="PTHR11579:SF0">
    <property type="entry name" value="PROTEIN-L-ISOASPARTATE(D-ASPARTATE) O-METHYLTRANSFERASE"/>
    <property type="match status" value="1"/>
</dbReference>